<dbReference type="GO" id="GO:0005524">
    <property type="term" value="F:ATP binding"/>
    <property type="evidence" value="ECO:0007669"/>
    <property type="project" value="UniProtKB-KW"/>
</dbReference>
<comment type="cofactor">
    <cofactor evidence="1">
        <name>Mg(2+)</name>
        <dbReference type="ChEBI" id="CHEBI:18420"/>
    </cofactor>
</comment>
<comment type="caution">
    <text evidence="3">The sequence shown here is derived from an EMBL/GenBank/DDBJ whole genome shotgun (WGS) entry which is preliminary data.</text>
</comment>
<dbReference type="EC" id="5.6.2.3" evidence="1"/>
<accession>A0AA88RCN0</accession>
<comment type="similarity">
    <text evidence="1">Belongs to the helicase family.</text>
</comment>
<dbReference type="GO" id="GO:0006281">
    <property type="term" value="P:DNA repair"/>
    <property type="evidence" value="ECO:0007669"/>
    <property type="project" value="UniProtKB-KW"/>
</dbReference>
<dbReference type="GO" id="GO:0000723">
    <property type="term" value="P:telomere maintenance"/>
    <property type="evidence" value="ECO:0007669"/>
    <property type="project" value="InterPro"/>
</dbReference>
<keyword evidence="1" id="KW-0347">Helicase</keyword>
<keyword evidence="1" id="KW-0067">ATP-binding</keyword>
<gene>
    <name evidence="3" type="ORF">RJ640_029220</name>
</gene>
<evidence type="ECO:0000256" key="1">
    <source>
        <dbReference type="RuleBase" id="RU363044"/>
    </source>
</evidence>
<keyword evidence="1" id="KW-0547">Nucleotide-binding</keyword>
<evidence type="ECO:0000313" key="3">
    <source>
        <dbReference type="EMBL" id="KAK2976316.1"/>
    </source>
</evidence>
<dbReference type="PANTHER" id="PTHR10492:SF100">
    <property type="entry name" value="ATP-DEPENDENT DNA HELICASE"/>
    <property type="match status" value="1"/>
</dbReference>
<sequence>MPELGAKTNAKPWPGRKWGEREMEKMKEVEKGRGWIELWGLVGIECGYRALPIEKVVALVKVRVEDWMVELPWRRRDEELKVLKMKSRAEMGWRWIWRRVKRKVVVMRKDYMVYSQAGKIFNYAKKVKDVEEELNTHISPEDILVVSKLNACQMEAYKIIMKHVRDQEATAFFIYGPGFIALATASSGIVASNLPGDQMEHSRFKIPLENKEILSYKVDKQTSTATLIKHVRLIIWDEAFMALRQNVETVETML</sequence>
<protein>
    <recommendedName>
        <fullName evidence="1">ATP-dependent DNA helicase</fullName>
        <ecNumber evidence="1">5.6.2.3</ecNumber>
    </recommendedName>
</protein>
<dbReference type="PANTHER" id="PTHR10492">
    <property type="match status" value="1"/>
</dbReference>
<name>A0AA88RCN0_9ASTE</name>
<keyword evidence="1" id="KW-0233">DNA recombination</keyword>
<dbReference type="GO" id="GO:0043139">
    <property type="term" value="F:5'-3' DNA helicase activity"/>
    <property type="evidence" value="ECO:0007669"/>
    <property type="project" value="UniProtKB-EC"/>
</dbReference>
<dbReference type="GO" id="GO:0016787">
    <property type="term" value="F:hydrolase activity"/>
    <property type="evidence" value="ECO:0007669"/>
    <property type="project" value="UniProtKB-KW"/>
</dbReference>
<keyword evidence="1" id="KW-0378">Hydrolase</keyword>
<feature type="domain" description="DNA helicase Pif1-like DEAD-box helicase" evidence="2">
    <location>
        <begin position="178"/>
        <end position="253"/>
    </location>
</feature>
<keyword evidence="1" id="KW-0234">DNA repair</keyword>
<dbReference type="AlphaFoldDB" id="A0AA88RCN0"/>
<evidence type="ECO:0000313" key="4">
    <source>
        <dbReference type="Proteomes" id="UP001187471"/>
    </source>
</evidence>
<keyword evidence="1" id="KW-0227">DNA damage</keyword>
<organism evidence="3 4">
    <name type="scientific">Escallonia rubra</name>
    <dbReference type="NCBI Taxonomy" id="112253"/>
    <lineage>
        <taxon>Eukaryota</taxon>
        <taxon>Viridiplantae</taxon>
        <taxon>Streptophyta</taxon>
        <taxon>Embryophyta</taxon>
        <taxon>Tracheophyta</taxon>
        <taxon>Spermatophyta</taxon>
        <taxon>Magnoliopsida</taxon>
        <taxon>eudicotyledons</taxon>
        <taxon>Gunneridae</taxon>
        <taxon>Pentapetalae</taxon>
        <taxon>asterids</taxon>
        <taxon>campanulids</taxon>
        <taxon>Escalloniales</taxon>
        <taxon>Escalloniaceae</taxon>
        <taxon>Escallonia</taxon>
    </lineage>
</organism>
<comment type="catalytic activity">
    <reaction evidence="1">
        <text>ATP + H2O = ADP + phosphate + H(+)</text>
        <dbReference type="Rhea" id="RHEA:13065"/>
        <dbReference type="ChEBI" id="CHEBI:15377"/>
        <dbReference type="ChEBI" id="CHEBI:15378"/>
        <dbReference type="ChEBI" id="CHEBI:30616"/>
        <dbReference type="ChEBI" id="CHEBI:43474"/>
        <dbReference type="ChEBI" id="CHEBI:456216"/>
        <dbReference type="EC" id="5.6.2.3"/>
    </reaction>
</comment>
<evidence type="ECO:0000259" key="2">
    <source>
        <dbReference type="Pfam" id="PF05970"/>
    </source>
</evidence>
<dbReference type="GO" id="GO:0006310">
    <property type="term" value="P:DNA recombination"/>
    <property type="evidence" value="ECO:0007669"/>
    <property type="project" value="UniProtKB-KW"/>
</dbReference>
<keyword evidence="4" id="KW-1185">Reference proteome</keyword>
<dbReference type="Pfam" id="PF05970">
    <property type="entry name" value="PIF1"/>
    <property type="match status" value="1"/>
</dbReference>
<dbReference type="InterPro" id="IPR010285">
    <property type="entry name" value="DNA_helicase_pif1-like_DEAD"/>
</dbReference>
<proteinExistence type="inferred from homology"/>
<dbReference type="Proteomes" id="UP001187471">
    <property type="component" value="Unassembled WGS sequence"/>
</dbReference>
<reference evidence="3" key="1">
    <citation type="submission" date="2022-12" db="EMBL/GenBank/DDBJ databases">
        <title>Draft genome assemblies for two species of Escallonia (Escalloniales).</title>
        <authorList>
            <person name="Chanderbali A."/>
            <person name="Dervinis C."/>
            <person name="Anghel I."/>
            <person name="Soltis D."/>
            <person name="Soltis P."/>
            <person name="Zapata F."/>
        </authorList>
    </citation>
    <scope>NUCLEOTIDE SEQUENCE</scope>
    <source>
        <strain evidence="3">UCBG92.1500</strain>
        <tissue evidence="3">Leaf</tissue>
    </source>
</reference>
<dbReference type="EMBL" id="JAVXUO010002088">
    <property type="protein sequence ID" value="KAK2976316.1"/>
    <property type="molecule type" value="Genomic_DNA"/>
</dbReference>